<dbReference type="Proteomes" id="UP001056120">
    <property type="component" value="Linkage Group LG19"/>
</dbReference>
<accession>A0ACB9DC45</accession>
<protein>
    <submittedName>
        <fullName evidence="1">Uncharacterized protein</fullName>
    </submittedName>
</protein>
<evidence type="ECO:0000313" key="2">
    <source>
        <dbReference type="Proteomes" id="UP001056120"/>
    </source>
</evidence>
<evidence type="ECO:0000313" key="1">
    <source>
        <dbReference type="EMBL" id="KAI3743958.1"/>
    </source>
</evidence>
<reference evidence="2" key="1">
    <citation type="journal article" date="2022" name="Mol. Ecol. Resour.">
        <title>The genomes of chicory, endive, great burdock and yacon provide insights into Asteraceae palaeo-polyploidization history and plant inulin production.</title>
        <authorList>
            <person name="Fan W."/>
            <person name="Wang S."/>
            <person name="Wang H."/>
            <person name="Wang A."/>
            <person name="Jiang F."/>
            <person name="Liu H."/>
            <person name="Zhao H."/>
            <person name="Xu D."/>
            <person name="Zhang Y."/>
        </authorList>
    </citation>
    <scope>NUCLEOTIDE SEQUENCE [LARGE SCALE GENOMIC DNA]</scope>
    <source>
        <strain evidence="2">cv. Yunnan</strain>
    </source>
</reference>
<reference evidence="1 2" key="2">
    <citation type="journal article" date="2022" name="Mol. Ecol. Resour.">
        <title>The genomes of chicory, endive, great burdock and yacon provide insights into Asteraceae paleo-polyploidization history and plant inulin production.</title>
        <authorList>
            <person name="Fan W."/>
            <person name="Wang S."/>
            <person name="Wang H."/>
            <person name="Wang A."/>
            <person name="Jiang F."/>
            <person name="Liu H."/>
            <person name="Zhao H."/>
            <person name="Xu D."/>
            <person name="Zhang Y."/>
        </authorList>
    </citation>
    <scope>NUCLEOTIDE SEQUENCE [LARGE SCALE GENOMIC DNA]</scope>
    <source>
        <strain evidence="2">cv. Yunnan</strain>
        <tissue evidence="1">Leaves</tissue>
    </source>
</reference>
<gene>
    <name evidence="1" type="ORF">L1987_57030</name>
</gene>
<organism evidence="1 2">
    <name type="scientific">Smallanthus sonchifolius</name>
    <dbReference type="NCBI Taxonomy" id="185202"/>
    <lineage>
        <taxon>Eukaryota</taxon>
        <taxon>Viridiplantae</taxon>
        <taxon>Streptophyta</taxon>
        <taxon>Embryophyta</taxon>
        <taxon>Tracheophyta</taxon>
        <taxon>Spermatophyta</taxon>
        <taxon>Magnoliopsida</taxon>
        <taxon>eudicotyledons</taxon>
        <taxon>Gunneridae</taxon>
        <taxon>Pentapetalae</taxon>
        <taxon>asterids</taxon>
        <taxon>campanulids</taxon>
        <taxon>Asterales</taxon>
        <taxon>Asteraceae</taxon>
        <taxon>Asteroideae</taxon>
        <taxon>Heliantheae alliance</taxon>
        <taxon>Millerieae</taxon>
        <taxon>Smallanthus</taxon>
    </lineage>
</organism>
<comment type="caution">
    <text evidence="1">The sequence shown here is derived from an EMBL/GenBank/DDBJ whole genome shotgun (WGS) entry which is preliminary data.</text>
</comment>
<proteinExistence type="predicted"/>
<sequence>METSQPRTTESFSYSWLINQKPSLDHIFDHNEEDNNTNSFVNSQRALEEAQSFCFNLPYAANLVDADEIFCDGRIIPRSVNQIKLYSCPATPIVHFPHKKPSKYTKRKVKKKEGWNT</sequence>
<keyword evidence="2" id="KW-1185">Reference proteome</keyword>
<dbReference type="EMBL" id="CM042036">
    <property type="protein sequence ID" value="KAI3743958.1"/>
    <property type="molecule type" value="Genomic_DNA"/>
</dbReference>
<name>A0ACB9DC45_9ASTR</name>